<reference evidence="6" key="1">
    <citation type="journal article" date="2019" name="Int. J. Syst. Evol. Microbiol.">
        <title>The Global Catalogue of Microorganisms (GCM) 10K type strain sequencing project: providing services to taxonomists for standard genome sequencing and annotation.</title>
        <authorList>
            <consortium name="The Broad Institute Genomics Platform"/>
            <consortium name="The Broad Institute Genome Sequencing Center for Infectious Disease"/>
            <person name="Wu L."/>
            <person name="Ma J."/>
        </authorList>
    </citation>
    <scope>NUCLEOTIDE SEQUENCE [LARGE SCALE GENOMIC DNA]</scope>
    <source>
        <strain evidence="6">CGMCC 1.12286</strain>
    </source>
</reference>
<dbReference type="PROSITE" id="PS01124">
    <property type="entry name" value="HTH_ARAC_FAMILY_2"/>
    <property type="match status" value="1"/>
</dbReference>
<evidence type="ECO:0000259" key="4">
    <source>
        <dbReference type="PROSITE" id="PS01124"/>
    </source>
</evidence>
<feature type="domain" description="HTH araC/xylS-type" evidence="4">
    <location>
        <begin position="176"/>
        <end position="274"/>
    </location>
</feature>
<accession>A0ABW4JNA3</accession>
<evidence type="ECO:0000256" key="1">
    <source>
        <dbReference type="ARBA" id="ARBA00023015"/>
    </source>
</evidence>
<keyword evidence="6" id="KW-1185">Reference proteome</keyword>
<comment type="caution">
    <text evidence="5">The sequence shown here is derived from an EMBL/GenBank/DDBJ whole genome shotgun (WGS) entry which is preliminary data.</text>
</comment>
<dbReference type="SUPFAM" id="SSF46689">
    <property type="entry name" value="Homeodomain-like"/>
    <property type="match status" value="2"/>
</dbReference>
<dbReference type="InterPro" id="IPR020449">
    <property type="entry name" value="Tscrpt_reg_AraC-type_HTH"/>
</dbReference>
<dbReference type="Pfam" id="PF02311">
    <property type="entry name" value="AraC_binding"/>
    <property type="match status" value="1"/>
</dbReference>
<evidence type="ECO:0000256" key="3">
    <source>
        <dbReference type="ARBA" id="ARBA00023163"/>
    </source>
</evidence>
<dbReference type="Proteomes" id="UP001597079">
    <property type="component" value="Unassembled WGS sequence"/>
</dbReference>
<name>A0ABW4JNA3_9BACL</name>
<dbReference type="InterPro" id="IPR003313">
    <property type="entry name" value="AraC-bd"/>
</dbReference>
<dbReference type="SMART" id="SM00342">
    <property type="entry name" value="HTH_ARAC"/>
    <property type="match status" value="1"/>
</dbReference>
<keyword evidence="3" id="KW-0804">Transcription</keyword>
<dbReference type="SUPFAM" id="SSF51215">
    <property type="entry name" value="Regulatory protein AraC"/>
    <property type="match status" value="1"/>
</dbReference>
<protein>
    <submittedName>
        <fullName evidence="5">Helix-turn-helix domain-containing protein</fullName>
    </submittedName>
</protein>
<evidence type="ECO:0000313" key="5">
    <source>
        <dbReference type="EMBL" id="MFD1677584.1"/>
    </source>
</evidence>
<dbReference type="EMBL" id="JBHUCX010000095">
    <property type="protein sequence ID" value="MFD1677584.1"/>
    <property type="molecule type" value="Genomic_DNA"/>
</dbReference>
<dbReference type="Pfam" id="PF12833">
    <property type="entry name" value="HTH_18"/>
    <property type="match status" value="1"/>
</dbReference>
<proteinExistence type="predicted"/>
<dbReference type="Gene3D" id="1.10.10.60">
    <property type="entry name" value="Homeodomain-like"/>
    <property type="match status" value="2"/>
</dbReference>
<dbReference type="PRINTS" id="PR00032">
    <property type="entry name" value="HTHARAC"/>
</dbReference>
<keyword evidence="2" id="KW-0238">DNA-binding</keyword>
<dbReference type="InterPro" id="IPR009057">
    <property type="entry name" value="Homeodomain-like_sf"/>
</dbReference>
<evidence type="ECO:0000256" key="2">
    <source>
        <dbReference type="ARBA" id="ARBA00023125"/>
    </source>
</evidence>
<organism evidence="5 6">
    <name type="scientific">Alicyclobacillus fodiniaquatilis</name>
    <dbReference type="NCBI Taxonomy" id="1661150"/>
    <lineage>
        <taxon>Bacteria</taxon>
        <taxon>Bacillati</taxon>
        <taxon>Bacillota</taxon>
        <taxon>Bacilli</taxon>
        <taxon>Bacillales</taxon>
        <taxon>Alicyclobacillaceae</taxon>
        <taxon>Alicyclobacillus</taxon>
    </lineage>
</organism>
<dbReference type="PANTHER" id="PTHR43280:SF2">
    <property type="entry name" value="HTH-TYPE TRANSCRIPTIONAL REGULATOR EXSA"/>
    <property type="match status" value="1"/>
</dbReference>
<keyword evidence="1" id="KW-0805">Transcription regulation</keyword>
<dbReference type="RefSeq" id="WP_377945497.1">
    <property type="nucleotide sequence ID" value="NZ_JBHUCX010000095.1"/>
</dbReference>
<gene>
    <name evidence="5" type="ORF">ACFSB2_23255</name>
</gene>
<dbReference type="InterPro" id="IPR018060">
    <property type="entry name" value="HTH_AraC"/>
</dbReference>
<dbReference type="InterPro" id="IPR037923">
    <property type="entry name" value="HTH-like"/>
</dbReference>
<dbReference type="PANTHER" id="PTHR43280">
    <property type="entry name" value="ARAC-FAMILY TRANSCRIPTIONAL REGULATOR"/>
    <property type="match status" value="1"/>
</dbReference>
<dbReference type="Gene3D" id="2.60.120.280">
    <property type="entry name" value="Regulatory protein AraC"/>
    <property type="match status" value="1"/>
</dbReference>
<evidence type="ECO:0000313" key="6">
    <source>
        <dbReference type="Proteomes" id="UP001597079"/>
    </source>
</evidence>
<sequence>MANSLYNPADIPESPPPSGVLVPGYFRKSQSYVTHRSKGTNDWLLTFTLSGQGAFYLEDQVETCEHGDVIMLSPGTPHHYVTSGNIWEFMWVHFVPQPEWAPWFQTVYVNRALIKTHVTDVSVQQRLRAAFQRLIGDCEGFGVHRQALAMNAMEEILLVLTQRIESENRGVDPRIDEVLHHLANHFAEPLTIDELAALTRLSPSRLSHLFKAQVGESIIDTLIQLRLRHAARLLARTTERIVDIAALVGFQSPYYFSRKFHSQYGLSPSEYRKQHGK</sequence>